<dbReference type="OrthoDB" id="9815829at2"/>
<evidence type="ECO:0000256" key="1">
    <source>
        <dbReference type="ARBA" id="ARBA00006739"/>
    </source>
</evidence>
<proteinExistence type="inferred from homology"/>
<feature type="domain" description="Glycosyltransferase 2-like" evidence="4">
    <location>
        <begin position="6"/>
        <end position="162"/>
    </location>
</feature>
<evidence type="ECO:0000256" key="3">
    <source>
        <dbReference type="ARBA" id="ARBA00022679"/>
    </source>
</evidence>
<dbReference type="Proteomes" id="UP000051790">
    <property type="component" value="Unassembled WGS sequence"/>
</dbReference>
<name>A0A0R1QQ91_9LACO</name>
<dbReference type="EMBL" id="AZEU01000202">
    <property type="protein sequence ID" value="KRL43307.1"/>
    <property type="molecule type" value="Genomic_DNA"/>
</dbReference>
<dbReference type="PATRIC" id="fig|1423769.4.peg.1830"/>
<comment type="similarity">
    <text evidence="1">Belongs to the glycosyltransferase 2 family.</text>
</comment>
<sequence length="272" mass="30195">MAQSISVLMSLYMKEEPANLKASLDSILAQTLQPQEIVVILDGPITRDLQAVLDEVQARSSLLNVLPQAANQGLGVALAIGVQACANELIARMDTDDIAEPTRLQKQAAAFQKDPQLSICSSNIVEFAGSVTNIIGHRRVPEHNAEIRQFSKQRNPFNHMAIMFKRSAVLAAGNYRPLTGFEDYYLWVRMLKQGDVAYNIQEDLVHARTGADMYARRGGAQYLLPGLRGRYRIYRAGLGNLLDFLKVALIHIVISLLPNKLRGMIYAKKLHA</sequence>
<dbReference type="Pfam" id="PF00535">
    <property type="entry name" value="Glycos_transf_2"/>
    <property type="match status" value="1"/>
</dbReference>
<organism evidence="5 6">
    <name type="scientific">Lacticaseibacillus manihotivorans DSM 13343 = JCM 12514</name>
    <dbReference type="NCBI Taxonomy" id="1423769"/>
    <lineage>
        <taxon>Bacteria</taxon>
        <taxon>Bacillati</taxon>
        <taxon>Bacillota</taxon>
        <taxon>Bacilli</taxon>
        <taxon>Lactobacillales</taxon>
        <taxon>Lactobacillaceae</taxon>
        <taxon>Lacticaseibacillus</taxon>
    </lineage>
</organism>
<accession>A0A0R1QQ91</accession>
<keyword evidence="6" id="KW-1185">Reference proteome</keyword>
<protein>
    <submittedName>
        <fullName evidence="5">Glycosyltransferase</fullName>
    </submittedName>
</protein>
<dbReference type="SUPFAM" id="SSF53448">
    <property type="entry name" value="Nucleotide-diphospho-sugar transferases"/>
    <property type="match status" value="1"/>
</dbReference>
<dbReference type="PANTHER" id="PTHR43685">
    <property type="entry name" value="GLYCOSYLTRANSFERASE"/>
    <property type="match status" value="1"/>
</dbReference>
<comment type="caution">
    <text evidence="5">The sequence shown here is derived from an EMBL/GenBank/DDBJ whole genome shotgun (WGS) entry which is preliminary data.</text>
</comment>
<gene>
    <name evidence="5" type="ORF">FD01_GL001710</name>
</gene>
<dbReference type="InterPro" id="IPR050834">
    <property type="entry name" value="Glycosyltransf_2"/>
</dbReference>
<dbReference type="AlphaFoldDB" id="A0A0R1QQ91"/>
<reference evidence="5 6" key="1">
    <citation type="journal article" date="2015" name="Genome Announc.">
        <title>Expanding the biotechnology potential of lactobacilli through comparative genomics of 213 strains and associated genera.</title>
        <authorList>
            <person name="Sun Z."/>
            <person name="Harris H.M."/>
            <person name="McCann A."/>
            <person name="Guo C."/>
            <person name="Argimon S."/>
            <person name="Zhang W."/>
            <person name="Yang X."/>
            <person name="Jeffery I.B."/>
            <person name="Cooney J.C."/>
            <person name="Kagawa T.F."/>
            <person name="Liu W."/>
            <person name="Song Y."/>
            <person name="Salvetti E."/>
            <person name="Wrobel A."/>
            <person name="Rasinkangas P."/>
            <person name="Parkhill J."/>
            <person name="Rea M.C."/>
            <person name="O'Sullivan O."/>
            <person name="Ritari J."/>
            <person name="Douillard F.P."/>
            <person name="Paul Ross R."/>
            <person name="Yang R."/>
            <person name="Briner A.E."/>
            <person name="Felis G.E."/>
            <person name="de Vos W.M."/>
            <person name="Barrangou R."/>
            <person name="Klaenhammer T.R."/>
            <person name="Caufield P.W."/>
            <person name="Cui Y."/>
            <person name="Zhang H."/>
            <person name="O'Toole P.W."/>
        </authorList>
    </citation>
    <scope>NUCLEOTIDE SEQUENCE [LARGE SCALE GENOMIC DNA]</scope>
    <source>
        <strain evidence="5 6">DSM 13343</strain>
    </source>
</reference>
<dbReference type="Gene3D" id="3.90.550.10">
    <property type="entry name" value="Spore Coat Polysaccharide Biosynthesis Protein SpsA, Chain A"/>
    <property type="match status" value="1"/>
</dbReference>
<evidence type="ECO:0000313" key="6">
    <source>
        <dbReference type="Proteomes" id="UP000051790"/>
    </source>
</evidence>
<dbReference type="GO" id="GO:0016757">
    <property type="term" value="F:glycosyltransferase activity"/>
    <property type="evidence" value="ECO:0007669"/>
    <property type="project" value="UniProtKB-KW"/>
</dbReference>
<keyword evidence="3 5" id="KW-0808">Transferase</keyword>
<dbReference type="PANTHER" id="PTHR43685:SF5">
    <property type="entry name" value="GLYCOSYLTRANSFERASE EPSE-RELATED"/>
    <property type="match status" value="1"/>
</dbReference>
<evidence type="ECO:0000313" key="5">
    <source>
        <dbReference type="EMBL" id="KRL43307.1"/>
    </source>
</evidence>
<keyword evidence="2" id="KW-0328">Glycosyltransferase</keyword>
<evidence type="ECO:0000256" key="2">
    <source>
        <dbReference type="ARBA" id="ARBA00022676"/>
    </source>
</evidence>
<dbReference type="InterPro" id="IPR029044">
    <property type="entry name" value="Nucleotide-diphossugar_trans"/>
</dbReference>
<evidence type="ECO:0000259" key="4">
    <source>
        <dbReference type="Pfam" id="PF00535"/>
    </source>
</evidence>
<dbReference type="RefSeq" id="WP_056964299.1">
    <property type="nucleotide sequence ID" value="NZ_AZEU01000202.1"/>
</dbReference>
<dbReference type="InterPro" id="IPR001173">
    <property type="entry name" value="Glyco_trans_2-like"/>
</dbReference>